<gene>
    <name evidence="3" type="primary">LOC114330290</name>
</gene>
<protein>
    <submittedName>
        <fullName evidence="3">Uncharacterized protein LOC114330290 isoform X2</fullName>
    </submittedName>
</protein>
<evidence type="ECO:0000313" key="3">
    <source>
        <dbReference type="RefSeq" id="XP_028135418.1"/>
    </source>
</evidence>
<dbReference type="KEGG" id="dvv:114330290"/>
<name>A0A6P7FR22_DIAVI</name>
<reference evidence="1" key="2">
    <citation type="submission" date="2025-05" db="UniProtKB">
        <authorList>
            <consortium name="EnsemblMetazoa"/>
        </authorList>
    </citation>
    <scope>IDENTIFICATION</scope>
</reference>
<dbReference type="Proteomes" id="UP001652700">
    <property type="component" value="Unplaced"/>
</dbReference>
<dbReference type="OrthoDB" id="10063405at2759"/>
<reference evidence="3" key="1">
    <citation type="submission" date="2025-04" db="UniProtKB">
        <authorList>
            <consortium name="RefSeq"/>
        </authorList>
    </citation>
    <scope>IDENTIFICATION</scope>
    <source>
        <tissue evidence="3">Whole insect</tissue>
    </source>
</reference>
<accession>A0A6P7FR22</accession>
<dbReference type="GeneID" id="114330290"/>
<proteinExistence type="predicted"/>
<evidence type="ECO:0000313" key="1">
    <source>
        <dbReference type="EnsemblMetazoa" id="XP_028135418.1"/>
    </source>
</evidence>
<keyword evidence="2" id="KW-1185">Reference proteome</keyword>
<dbReference type="RefSeq" id="XP_028135418.1">
    <property type="nucleotide sequence ID" value="XM_028279617.1"/>
</dbReference>
<sequence>MESTDVMSLDQLELAQDCETDIKVEIKEELEEYDDRLSSTDIGYMQNELSTEVNIEDIKTEIKNENDSGFED</sequence>
<dbReference type="AlphaFoldDB" id="A0A6P7FR22"/>
<evidence type="ECO:0000313" key="2">
    <source>
        <dbReference type="Proteomes" id="UP001652700"/>
    </source>
</evidence>
<dbReference type="EnsemblMetazoa" id="XM_028279617.2">
    <property type="protein sequence ID" value="XP_028135418.1"/>
    <property type="gene ID" value="LOC114330290"/>
</dbReference>
<organism evidence="3">
    <name type="scientific">Diabrotica virgifera virgifera</name>
    <name type="common">western corn rootworm</name>
    <dbReference type="NCBI Taxonomy" id="50390"/>
    <lineage>
        <taxon>Eukaryota</taxon>
        <taxon>Metazoa</taxon>
        <taxon>Ecdysozoa</taxon>
        <taxon>Arthropoda</taxon>
        <taxon>Hexapoda</taxon>
        <taxon>Insecta</taxon>
        <taxon>Pterygota</taxon>
        <taxon>Neoptera</taxon>
        <taxon>Endopterygota</taxon>
        <taxon>Coleoptera</taxon>
        <taxon>Polyphaga</taxon>
        <taxon>Cucujiformia</taxon>
        <taxon>Chrysomeloidea</taxon>
        <taxon>Chrysomelidae</taxon>
        <taxon>Galerucinae</taxon>
        <taxon>Diabroticina</taxon>
        <taxon>Diabroticites</taxon>
        <taxon>Diabrotica</taxon>
    </lineage>
</organism>